<sequence length="805" mass="91784">MEEDTAQLESSARSHLEALNCLAATAGKLINNEQEIPNNISHTSFISTEQEVLQNPRPYNTSNNYLAQSNPNNTQETEMANFHHNEFLIPTPLSSPKTSIFASECRPLSIFSSPKSNLSSLYETENYIYNQMTLPTNQCEYRPQCLDNSIYSNTNNNKVNEKPALLFGMDSLLTDSSLFETLVQESHKMLLKEENETSISNIKPSDTFINKYSENLKTSDETTTSLGDIKTKSFKKGRVKNINITDKKNHGGPPFKPGCSPPKKNTPESALCTFHEHTLLKMATRGFWSGDKGPLQDVFRLARVENSDLHYSMKDITEHCYNIVKTKLEAVENSVRKSMYLHMKNYVSEFDSYLNRIYPVSSVAINIYLPTAVDYAAATWHGIVPTGWSEYRRAVVIREVFEVIYHLSLYLPELPEFHSSFFDKPNSDQTLFSIDLPNSPFVKPKDPKEPKKQAKDILKENANYSRVFEALWNRLAPHQPFLILSENVQVKLQDYFEEFPLELFAPPEHAVIVVDKKKFKAREVLGYFRRGVQLVDYSKDTGSTVIDTVSTLRNFSITSAVRKIPPGKISKLVHIDLHLENYTNPIIEINNDNAHDFSPMTKVKNRKRKIKTYKPNNIKKVTNDSKSIETSENKIKLQSISTFCNSLASENHNNLGNDYKVDLNLQAASNLNLLTPPEQFSCYPYAATPTENRDFFLSGSKNKFSRPTNFCKQFSEPAIESMFDREASLLRPKHEHHDAYTPDILSPMHFLPTSNSGEMLSLHLMIDSYRRAAKYLLDTANHLELVARRTSTSSVHLKKESESRL</sequence>
<dbReference type="GeneID" id="124817314"/>
<dbReference type="Proteomes" id="UP001652625">
    <property type="component" value="Chromosome 08"/>
</dbReference>
<accession>A0ABM4CCY2</accession>
<gene>
    <name evidence="2 3 4" type="primary">LOC124817314</name>
</gene>
<protein>
    <submittedName>
        <fullName evidence="2 3">Uncharacterized protein LOC124817314</fullName>
    </submittedName>
</protein>
<proteinExistence type="predicted"/>
<evidence type="ECO:0000313" key="4">
    <source>
        <dbReference type="RefSeq" id="XP_065659516.1"/>
    </source>
</evidence>
<reference evidence="2 3" key="1">
    <citation type="submission" date="2025-05" db="UniProtKB">
        <authorList>
            <consortium name="RefSeq"/>
        </authorList>
    </citation>
    <scope>IDENTIFICATION</scope>
</reference>
<dbReference type="RefSeq" id="XP_065659514.1">
    <property type="nucleotide sequence ID" value="XM_065803442.1"/>
</dbReference>
<evidence type="ECO:0000313" key="3">
    <source>
        <dbReference type="RefSeq" id="XP_065659515.1"/>
    </source>
</evidence>
<name>A0ABM4CCY2_HYDVU</name>
<evidence type="ECO:0000313" key="2">
    <source>
        <dbReference type="RefSeq" id="XP_065659514.1"/>
    </source>
</evidence>
<keyword evidence="1" id="KW-1185">Reference proteome</keyword>
<evidence type="ECO:0000313" key="1">
    <source>
        <dbReference type="Proteomes" id="UP001652625"/>
    </source>
</evidence>
<dbReference type="RefSeq" id="XP_065659516.1">
    <property type="nucleotide sequence ID" value="XM_065803444.1"/>
</dbReference>
<dbReference type="RefSeq" id="XP_065659515.1">
    <property type="nucleotide sequence ID" value="XM_065803443.1"/>
</dbReference>
<organism evidence="1 2">
    <name type="scientific">Hydra vulgaris</name>
    <name type="common">Hydra</name>
    <name type="synonym">Hydra attenuata</name>
    <dbReference type="NCBI Taxonomy" id="6087"/>
    <lineage>
        <taxon>Eukaryota</taxon>
        <taxon>Metazoa</taxon>
        <taxon>Cnidaria</taxon>
        <taxon>Hydrozoa</taxon>
        <taxon>Hydroidolina</taxon>
        <taxon>Anthoathecata</taxon>
        <taxon>Aplanulata</taxon>
        <taxon>Hydridae</taxon>
        <taxon>Hydra</taxon>
    </lineage>
</organism>